<protein>
    <submittedName>
        <fullName evidence="15">Carboxypeptidase D</fullName>
    </submittedName>
</protein>
<dbReference type="SMART" id="SM00631">
    <property type="entry name" value="Zn_pept"/>
    <property type="match status" value="2"/>
</dbReference>
<dbReference type="SUPFAM" id="SSF49464">
    <property type="entry name" value="Carboxypeptidase regulatory domain-like"/>
    <property type="match status" value="4"/>
</dbReference>
<feature type="transmembrane region" description="Helical" evidence="11">
    <location>
        <begin position="1270"/>
        <end position="1291"/>
    </location>
</feature>
<feature type="active site" description="Proton donor/acceptor" evidence="9">
    <location>
        <position position="296"/>
    </location>
</feature>
<feature type="chain" id="PRO_5034055955" evidence="12">
    <location>
        <begin position="21"/>
        <end position="1361"/>
    </location>
</feature>
<keyword evidence="11" id="KW-1133">Transmembrane helix</keyword>
<dbReference type="PANTHER" id="PTHR11532:SF62">
    <property type="entry name" value="CARBOXYPEPTIDASE D"/>
    <property type="match status" value="1"/>
</dbReference>
<evidence type="ECO:0000259" key="13">
    <source>
        <dbReference type="PROSITE" id="PS52035"/>
    </source>
</evidence>
<dbReference type="GO" id="GO:0008270">
    <property type="term" value="F:zinc ion binding"/>
    <property type="evidence" value="ECO:0007669"/>
    <property type="project" value="InterPro"/>
</dbReference>
<dbReference type="Pfam" id="PF00246">
    <property type="entry name" value="Peptidase_M14"/>
    <property type="match status" value="2"/>
</dbReference>
<dbReference type="InterPro" id="IPR000834">
    <property type="entry name" value="Peptidase_M14"/>
</dbReference>
<dbReference type="PROSITE" id="PS52035">
    <property type="entry name" value="PEPTIDASE_M14"/>
    <property type="match status" value="2"/>
</dbReference>
<dbReference type="PRINTS" id="PR00765">
    <property type="entry name" value="CRBOXYPTASEA"/>
</dbReference>
<dbReference type="Pfam" id="PF13715">
    <property type="entry name" value="CarbopepD_reg_2"/>
    <property type="match status" value="1"/>
</dbReference>
<feature type="domain" description="Peptidase M14" evidence="13">
    <location>
        <begin position="36"/>
        <end position="326"/>
    </location>
</feature>
<comment type="cofactor">
    <cofactor evidence="1">
        <name>Zn(2+)</name>
        <dbReference type="ChEBI" id="CHEBI:29105"/>
    </cofactor>
</comment>
<evidence type="ECO:0000256" key="2">
    <source>
        <dbReference type="ARBA" id="ARBA00005988"/>
    </source>
</evidence>
<evidence type="ECO:0000256" key="7">
    <source>
        <dbReference type="ARBA" id="ARBA00022833"/>
    </source>
</evidence>
<dbReference type="SUPFAM" id="SSF53187">
    <property type="entry name" value="Zn-dependent exopeptidases"/>
    <property type="match status" value="3"/>
</dbReference>
<name>A0A8B8FXW4_9HEMI</name>
<evidence type="ECO:0000256" key="10">
    <source>
        <dbReference type="SAM" id="MobiDB-lite"/>
    </source>
</evidence>
<keyword evidence="7" id="KW-0862">Zinc</keyword>
<evidence type="ECO:0000313" key="14">
    <source>
        <dbReference type="Proteomes" id="UP000694846"/>
    </source>
</evidence>
<dbReference type="PANTHER" id="PTHR11532">
    <property type="entry name" value="PROTEASE M14 CARBOXYPEPTIDASE"/>
    <property type="match status" value="1"/>
</dbReference>
<evidence type="ECO:0000256" key="9">
    <source>
        <dbReference type="PROSITE-ProRule" id="PRU01379"/>
    </source>
</evidence>
<dbReference type="InterPro" id="IPR057247">
    <property type="entry name" value="CARBOXYPEPT_ZN_2"/>
</dbReference>
<gene>
    <name evidence="15" type="primary">LOC112687051</name>
</gene>
<keyword evidence="3 15" id="KW-0121">Carboxypeptidase</keyword>
<reference evidence="15" key="1">
    <citation type="submission" date="2025-08" db="UniProtKB">
        <authorList>
            <consortium name="RefSeq"/>
        </authorList>
    </citation>
    <scope>IDENTIFICATION</scope>
    <source>
        <tissue evidence="15">Whole body</tissue>
    </source>
</reference>
<evidence type="ECO:0000313" key="15">
    <source>
        <dbReference type="RefSeq" id="XP_025415368.1"/>
    </source>
</evidence>
<keyword evidence="11" id="KW-0472">Membrane</keyword>
<feature type="active site" description="Proton donor/acceptor" evidence="9">
    <location>
        <position position="703"/>
    </location>
</feature>
<evidence type="ECO:0000256" key="1">
    <source>
        <dbReference type="ARBA" id="ARBA00001947"/>
    </source>
</evidence>
<feature type="signal peptide" evidence="12">
    <location>
        <begin position="1"/>
        <end position="20"/>
    </location>
</feature>
<evidence type="ECO:0000256" key="6">
    <source>
        <dbReference type="ARBA" id="ARBA00022801"/>
    </source>
</evidence>
<accession>A0A8B8FXW4</accession>
<evidence type="ECO:0000256" key="12">
    <source>
        <dbReference type="SAM" id="SignalP"/>
    </source>
</evidence>
<evidence type="ECO:0000256" key="5">
    <source>
        <dbReference type="ARBA" id="ARBA00022723"/>
    </source>
</evidence>
<sequence>MYSFLLKYCVITCLTMTTWAKPIREVGLHDDFLDERYYNTTEIEHLLYAIEKQHPTLARVHEIGQSSMGRNILAIEITTNVGHSRRILKPMFKYIANMHGDETVGLQLLLYLAQYLTLNYGRDDRISRIVDSTDIYLMPTLNPDGYFASNEGDCLSEKNYVGRNNAKGIDLNRNFPQIDKKSFDMQQPETRAVIDWILNNPFVLSANFHGGAVVASYPFDKYYKSYSQEGKTPDDALFRHLSMKYASKNPKMANGSACQEEHFINGITNGAEWYELEGGMQDFNYIYSNCFEITIELTCCKFPPSSVLTKEWEYNRESLLTYIESVHMGIKGLVQDENNNPIPGAVIHILGINHTVKTTSRGEYWRLLLPGTYSISVSAPGYNTSVRENVIVKNNTLRPVIVNFILNTLKPSSATDLSAVEVKNGSRDDNGFPIPVKFIHHNYSSLVSTLNLINVNYPNITRLYNVGKSVQGRDLYVLEVSTSPGQHEPGKPEFKYVANMHGNEVVGREMLLLLAHYLCQNYGADERVTKLVNSTRIHMMPTMNPDGYEISNEGVEDVNDLVGRDNANGVDLNRNFPDSRHPFHIQKQEPETQAVINWITSIPFVLSANLHGGALVANYPFDSSMVSSYSSPQASYTPDNDVFVLLAKTYSMKHPKMHLNNKCANDTVSFSDGIVNGASWYSVVGGMQDFNYLNTNCFELTFELGCTKFPFEKDLRSYWLDNRESLLSFMEQVNRGVKGFVLDINGDGVQNAEITVMGIEHCVKTAVDGDYWRILVPGTYKITVTAYGYKRQTHSVEVYDSTTPTWLNITLIKEDLNEWSQINDFNLKDNIVKMENYKSKELFLSNLEDLEKSLSSVAELVINSHNPDTSIIQLKVTENVGSPDEYKFKIAILGGLYINEPATREILLFLARHYVEGYRKKNPNIMLFLSNVVLYFIPYFEQKNSYEKQCMTDDSAEMTGPLLLANHQQNEQKTINNLWKMLQQEQFDMMFSLESGYMSINGPTTQPRNTISRLFMDFQRVYDNSNIKNTCGEPLDSKINDIKQKVLDTFNNVLKIKTIAVRLTCCNYVDPSEAAFVWMENYRMLKGVIENIQGVRGSVTDRIGNPIRNAIVTLNMFADIYKVTSNSAVFKAYLPAGIYTINVKATGYLTRKFSVHVTSGNITIIKVVMLPVGQGSATQEFNTLIKGYVFENENKPIKGAVITDESSSSFSTSDNSGFYKLLTQNGVKTIRVEANGYETSVKSINIKGDNPPSVIFTLQKDERIFNMPRMLFIVLVVFVISVSGVGWYHCYLRWKSERPSSFAYRNGFALLPQKPYLFDDDDEVELFRNPGIKDSINRPYHDNSDVSYTDSSDESVSNFVR</sequence>
<organism evidence="14 15">
    <name type="scientific">Sipha flava</name>
    <name type="common">yellow sugarcane aphid</name>
    <dbReference type="NCBI Taxonomy" id="143950"/>
    <lineage>
        <taxon>Eukaryota</taxon>
        <taxon>Metazoa</taxon>
        <taxon>Ecdysozoa</taxon>
        <taxon>Arthropoda</taxon>
        <taxon>Hexapoda</taxon>
        <taxon>Insecta</taxon>
        <taxon>Pterygota</taxon>
        <taxon>Neoptera</taxon>
        <taxon>Paraneoptera</taxon>
        <taxon>Hemiptera</taxon>
        <taxon>Sternorrhyncha</taxon>
        <taxon>Aphidomorpha</taxon>
        <taxon>Aphidoidea</taxon>
        <taxon>Aphididae</taxon>
        <taxon>Sipha</taxon>
    </lineage>
</organism>
<dbReference type="PROSITE" id="PS00133">
    <property type="entry name" value="CARBOXYPEPT_ZN_2"/>
    <property type="match status" value="2"/>
</dbReference>
<evidence type="ECO:0000256" key="3">
    <source>
        <dbReference type="ARBA" id="ARBA00022645"/>
    </source>
</evidence>
<dbReference type="GO" id="GO:0004181">
    <property type="term" value="F:metallocarboxypeptidase activity"/>
    <property type="evidence" value="ECO:0007669"/>
    <property type="project" value="InterPro"/>
</dbReference>
<dbReference type="Pfam" id="PF13620">
    <property type="entry name" value="CarboxypepD_reg"/>
    <property type="match status" value="2"/>
</dbReference>
<feature type="compositionally biased region" description="Polar residues" evidence="10">
    <location>
        <begin position="1345"/>
        <end position="1361"/>
    </location>
</feature>
<dbReference type="GeneID" id="112687051"/>
<dbReference type="RefSeq" id="XP_025415368.1">
    <property type="nucleotide sequence ID" value="XM_025559583.1"/>
</dbReference>
<proteinExistence type="inferred from homology"/>
<dbReference type="CDD" id="cd03858">
    <property type="entry name" value="M14_CP_N-E_like"/>
    <property type="match status" value="1"/>
</dbReference>
<evidence type="ECO:0000256" key="8">
    <source>
        <dbReference type="ARBA" id="ARBA00023180"/>
    </source>
</evidence>
<evidence type="ECO:0000256" key="4">
    <source>
        <dbReference type="ARBA" id="ARBA00022670"/>
    </source>
</evidence>
<feature type="region of interest" description="Disordered" evidence="10">
    <location>
        <begin position="1338"/>
        <end position="1361"/>
    </location>
</feature>
<dbReference type="GO" id="GO:0005615">
    <property type="term" value="C:extracellular space"/>
    <property type="evidence" value="ECO:0007669"/>
    <property type="project" value="TreeGrafter"/>
</dbReference>
<dbReference type="InterPro" id="IPR050753">
    <property type="entry name" value="Peptidase_M14_domain"/>
</dbReference>
<evidence type="ECO:0000256" key="11">
    <source>
        <dbReference type="SAM" id="Phobius"/>
    </source>
</evidence>
<dbReference type="PROSITE" id="PS00132">
    <property type="entry name" value="CARBOXYPEPT_ZN_1"/>
    <property type="match status" value="1"/>
</dbReference>
<keyword evidence="5" id="KW-0479">Metal-binding</keyword>
<feature type="domain" description="Peptidase M14" evidence="13">
    <location>
        <begin position="439"/>
        <end position="733"/>
    </location>
</feature>
<dbReference type="InterPro" id="IPR008969">
    <property type="entry name" value="CarboxyPept-like_regulatory"/>
</dbReference>
<keyword evidence="4" id="KW-0645">Protease</keyword>
<dbReference type="Gene3D" id="3.40.630.10">
    <property type="entry name" value="Zn peptidases"/>
    <property type="match status" value="3"/>
</dbReference>
<dbReference type="FunFam" id="3.40.630.10:FF:000020">
    <property type="entry name" value="Carboxypeptidase D"/>
    <property type="match status" value="2"/>
</dbReference>
<keyword evidence="14" id="KW-1185">Reference proteome</keyword>
<keyword evidence="12" id="KW-0732">Signal</keyword>
<dbReference type="GO" id="GO:0016485">
    <property type="term" value="P:protein processing"/>
    <property type="evidence" value="ECO:0007669"/>
    <property type="project" value="TreeGrafter"/>
</dbReference>
<dbReference type="CDD" id="cd11308">
    <property type="entry name" value="Peptidase_M14NE-CP-C_like"/>
    <property type="match status" value="2"/>
</dbReference>
<comment type="similarity">
    <text evidence="2 9">Belongs to the peptidase M14 family.</text>
</comment>
<dbReference type="OrthoDB" id="10249045at2759"/>
<keyword evidence="11" id="KW-0812">Transmembrane</keyword>
<dbReference type="Proteomes" id="UP000694846">
    <property type="component" value="Unplaced"/>
</dbReference>
<keyword evidence="8" id="KW-0325">Glycoprotein</keyword>
<dbReference type="InterPro" id="IPR057246">
    <property type="entry name" value="CARBOXYPEPT_ZN_1"/>
</dbReference>
<dbReference type="GO" id="GO:0006518">
    <property type="term" value="P:peptide metabolic process"/>
    <property type="evidence" value="ECO:0007669"/>
    <property type="project" value="TreeGrafter"/>
</dbReference>
<dbReference type="Gene3D" id="2.60.40.1120">
    <property type="entry name" value="Carboxypeptidase-like, regulatory domain"/>
    <property type="match status" value="4"/>
</dbReference>
<keyword evidence="6" id="KW-0378">Hydrolase</keyword>
<dbReference type="CTD" id="30998"/>